<dbReference type="PANTHER" id="PTHR36964">
    <property type="entry name" value="PROTEIN-METHIONINE-SULFOXIDE REDUCTASE HEME-BINDING SUBUNIT MSRQ"/>
    <property type="match status" value="1"/>
</dbReference>
<dbReference type="RefSeq" id="WP_290280826.1">
    <property type="nucleotide sequence ID" value="NZ_JAUFQI010000001.1"/>
</dbReference>
<organism evidence="10 11">
    <name type="scientific">Reinekea marina</name>
    <dbReference type="NCBI Taxonomy" id="1310421"/>
    <lineage>
        <taxon>Bacteria</taxon>
        <taxon>Pseudomonadati</taxon>
        <taxon>Pseudomonadota</taxon>
        <taxon>Gammaproteobacteria</taxon>
        <taxon>Oceanospirillales</taxon>
        <taxon>Saccharospirillaceae</taxon>
        <taxon>Reinekea</taxon>
    </lineage>
</organism>
<keyword evidence="5 8" id="KW-1133">Transmembrane helix</keyword>
<keyword evidence="8" id="KW-0285">Flavoprotein</keyword>
<evidence type="ECO:0000256" key="4">
    <source>
        <dbReference type="ARBA" id="ARBA00022692"/>
    </source>
</evidence>
<evidence type="ECO:0000256" key="2">
    <source>
        <dbReference type="ARBA" id="ARBA00022448"/>
    </source>
</evidence>
<feature type="transmembrane region" description="Helical" evidence="8">
    <location>
        <begin position="48"/>
        <end position="65"/>
    </location>
</feature>
<accession>A0ABV7WRH0</accession>
<comment type="cofactor">
    <cofactor evidence="8">
        <name>FMN</name>
        <dbReference type="ChEBI" id="CHEBI:58210"/>
    </cofactor>
    <text evidence="8">Binds 1 FMN per subunit.</text>
</comment>
<evidence type="ECO:0000313" key="11">
    <source>
        <dbReference type="Proteomes" id="UP001595710"/>
    </source>
</evidence>
<keyword evidence="8" id="KW-0249">Electron transport</keyword>
<feature type="transmembrane region" description="Helical" evidence="8">
    <location>
        <begin position="113"/>
        <end position="131"/>
    </location>
</feature>
<evidence type="ECO:0000256" key="3">
    <source>
        <dbReference type="ARBA" id="ARBA00022617"/>
    </source>
</evidence>
<keyword evidence="4 8" id="KW-0812">Transmembrane</keyword>
<dbReference type="Proteomes" id="UP001595710">
    <property type="component" value="Unassembled WGS sequence"/>
</dbReference>
<evidence type="ECO:0000256" key="7">
    <source>
        <dbReference type="ARBA" id="ARBA00023136"/>
    </source>
</evidence>
<comment type="subcellular location">
    <subcellularLocation>
        <location evidence="8">Cell membrane</location>
        <topology evidence="8">Multi-pass membrane protein</topology>
    </subcellularLocation>
    <subcellularLocation>
        <location evidence="1">Membrane</location>
        <topology evidence="1">Multi-pass membrane protein</topology>
    </subcellularLocation>
</comment>
<dbReference type="PANTHER" id="PTHR36964:SF1">
    <property type="entry name" value="PROTEIN-METHIONINE-SULFOXIDE REDUCTASE HEME-BINDING SUBUNIT MSRQ"/>
    <property type="match status" value="1"/>
</dbReference>
<name>A0ABV7WRH0_9GAMM</name>
<reference evidence="11" key="1">
    <citation type="journal article" date="2019" name="Int. J. Syst. Evol. Microbiol.">
        <title>The Global Catalogue of Microorganisms (GCM) 10K type strain sequencing project: providing services to taxonomists for standard genome sequencing and annotation.</title>
        <authorList>
            <consortium name="The Broad Institute Genomics Platform"/>
            <consortium name="The Broad Institute Genome Sequencing Center for Infectious Disease"/>
            <person name="Wu L."/>
            <person name="Ma J."/>
        </authorList>
    </citation>
    <scope>NUCLEOTIDE SEQUENCE [LARGE SCALE GENOMIC DNA]</scope>
    <source>
        <strain evidence="11">CECT 8288</strain>
    </source>
</reference>
<comment type="caution">
    <text evidence="10">The sequence shown here is derived from an EMBL/GenBank/DDBJ whole genome shotgun (WGS) entry which is preliminary data.</text>
</comment>
<evidence type="ECO:0000313" key="10">
    <source>
        <dbReference type="EMBL" id="MFC3701527.1"/>
    </source>
</evidence>
<feature type="domain" description="Ferric oxidoreductase" evidence="9">
    <location>
        <begin position="46"/>
        <end position="156"/>
    </location>
</feature>
<keyword evidence="8" id="KW-1003">Cell membrane</keyword>
<dbReference type="InterPro" id="IPR022837">
    <property type="entry name" value="MsrQ-like"/>
</dbReference>
<keyword evidence="11" id="KW-1185">Reference proteome</keyword>
<proteinExistence type="inferred from homology"/>
<dbReference type="InterPro" id="IPR013130">
    <property type="entry name" value="Fe3_Rdtase_TM_dom"/>
</dbReference>
<comment type="function">
    <text evidence="8">Part of the MsrPQ system that repairs oxidized periplasmic proteins containing methionine sulfoxide residues (Met-O), using respiratory chain electrons. Thus protects these proteins from oxidative-stress damage caused by reactive species of oxygen and chlorine generated by the host defense mechanisms. MsrPQ is essential for the maintenance of envelope integrity under bleach stress, rescuing a wide series of structurally unrelated periplasmic proteins from methionine oxidation. MsrQ provides electrons for reduction to the reductase catalytic subunit MsrP, using the quinone pool of the respiratory chain.</text>
</comment>
<comment type="subunit">
    <text evidence="8">Heterodimer of a catalytic subunit (MsrP) and a heme-binding subunit (MsrQ).</text>
</comment>
<sequence length="192" mass="22383">MTLKRLKWWSVFIVCALPFLIGTYLYLFNPRQLGIDPIEVLLENAGEWALRFLLITLCVSPLKRIGVRFFSPFRRMLGLYAFFYATLHLLTYTIGWISLDLTTFIEDITKRPFIYLGMLSWLVLLVLAITSPKAMVKKLKKNWVKVHMLIYPAILLVWVHLWLQSRASALEAVIYGAIILLLLGERLVRKVR</sequence>
<evidence type="ECO:0000256" key="6">
    <source>
        <dbReference type="ARBA" id="ARBA00023004"/>
    </source>
</evidence>
<evidence type="ECO:0000256" key="5">
    <source>
        <dbReference type="ARBA" id="ARBA00022989"/>
    </source>
</evidence>
<dbReference type="HAMAP" id="MF_01207">
    <property type="entry name" value="MsrQ"/>
    <property type="match status" value="1"/>
</dbReference>
<keyword evidence="8" id="KW-0288">FMN</keyword>
<keyword evidence="7 8" id="KW-0472">Membrane</keyword>
<dbReference type="EMBL" id="JBHRYN010000009">
    <property type="protein sequence ID" value="MFC3701527.1"/>
    <property type="molecule type" value="Genomic_DNA"/>
</dbReference>
<protein>
    <recommendedName>
        <fullName evidence="8">Protein-methionine-sulfoxide reductase heme-binding subunit MsrQ</fullName>
    </recommendedName>
    <alternativeName>
        <fullName evidence="8">Flavocytochrome MsrQ</fullName>
    </alternativeName>
</protein>
<keyword evidence="8" id="KW-0479">Metal-binding</keyword>
<feature type="transmembrane region" description="Helical" evidence="8">
    <location>
        <begin position="77"/>
        <end position="98"/>
    </location>
</feature>
<feature type="transmembrane region" description="Helical" evidence="8">
    <location>
        <begin position="7"/>
        <end position="28"/>
    </location>
</feature>
<evidence type="ECO:0000259" key="9">
    <source>
        <dbReference type="Pfam" id="PF01794"/>
    </source>
</evidence>
<evidence type="ECO:0000256" key="8">
    <source>
        <dbReference type="HAMAP-Rule" id="MF_01207"/>
    </source>
</evidence>
<evidence type="ECO:0000256" key="1">
    <source>
        <dbReference type="ARBA" id="ARBA00004141"/>
    </source>
</evidence>
<keyword evidence="6 8" id="KW-0408">Iron</keyword>
<dbReference type="Pfam" id="PF01794">
    <property type="entry name" value="Ferric_reduct"/>
    <property type="match status" value="1"/>
</dbReference>
<feature type="transmembrane region" description="Helical" evidence="8">
    <location>
        <begin position="143"/>
        <end position="163"/>
    </location>
</feature>
<keyword evidence="2 8" id="KW-0813">Transport</keyword>
<comment type="cofactor">
    <cofactor evidence="8">
        <name>heme b</name>
        <dbReference type="ChEBI" id="CHEBI:60344"/>
    </cofactor>
    <text evidence="8">Binds 1 heme b (iron(II)-protoporphyrin IX) group per subunit.</text>
</comment>
<keyword evidence="3 8" id="KW-0349">Heme</keyword>
<comment type="similarity">
    <text evidence="8">Belongs to the MsrQ family.</text>
</comment>
<feature type="transmembrane region" description="Helical" evidence="8">
    <location>
        <begin position="169"/>
        <end position="188"/>
    </location>
</feature>
<gene>
    <name evidence="8" type="primary">msrQ</name>
    <name evidence="10" type="ORF">ACFOND_07765</name>
</gene>